<proteinExistence type="predicted"/>
<evidence type="ECO:0000313" key="3">
    <source>
        <dbReference type="Proteomes" id="UP000017908"/>
    </source>
</evidence>
<feature type="transmembrane region" description="Helical" evidence="1">
    <location>
        <begin position="217"/>
        <end position="239"/>
    </location>
</feature>
<protein>
    <submittedName>
        <fullName evidence="2">Uncharacterized protein</fullName>
    </submittedName>
</protein>
<comment type="caution">
    <text evidence="2">The sequence shown here is derived from an EMBL/GenBank/DDBJ whole genome shotgun (WGS) entry which is preliminary data.</text>
</comment>
<dbReference type="AlphaFoldDB" id="R7N2J5"/>
<accession>R7N2J5</accession>
<sequence length="274" mass="31144">MEKKNKAEELLKKDGEEAIPKGSISQFINDKEKEISEIILELSQDTEIYNPKQTFNRLKKYQSSLQKKNKGRPLYSKITKKIHDMDENKKNNITENLTKLISFTEKEKEDSIFPIIFKIYDHINLAQFQELEIKQAVEDAKANISAMFENSEKKFDEKAEKEKIKAIKEITKNINDESRGAQRGYVTTLGIFAAIILAAFSSLSLAKNATEGNYGDLHGAILLNTILGTLVLGLIQMLLSAIFKMEGKEYHWYNVVLSCIALWIAAAAAWYVAQ</sequence>
<gene>
    <name evidence="2" type="ORF">BN715_00400</name>
</gene>
<organism evidence="2 3">
    <name type="scientific">Megasphaera elsdenii CAG:570</name>
    <dbReference type="NCBI Taxonomy" id="1263087"/>
    <lineage>
        <taxon>Bacteria</taxon>
        <taxon>Bacillati</taxon>
        <taxon>Bacillota</taxon>
        <taxon>Negativicutes</taxon>
        <taxon>Veillonellales</taxon>
        <taxon>Veillonellaceae</taxon>
        <taxon>Megasphaera</taxon>
    </lineage>
</organism>
<dbReference type="Proteomes" id="UP000017908">
    <property type="component" value="Unassembled WGS sequence"/>
</dbReference>
<evidence type="ECO:0000256" key="1">
    <source>
        <dbReference type="SAM" id="Phobius"/>
    </source>
</evidence>
<reference evidence="2" key="1">
    <citation type="submission" date="2012-11" db="EMBL/GenBank/DDBJ databases">
        <title>Dependencies among metagenomic species, viruses, plasmids and units of genetic variation.</title>
        <authorList>
            <person name="Nielsen H.B."/>
            <person name="Almeida M."/>
            <person name="Juncker A.S."/>
            <person name="Rasmussen S."/>
            <person name="Li J."/>
            <person name="Sunagawa S."/>
            <person name="Plichta D."/>
            <person name="Gautier L."/>
            <person name="Le Chatelier E."/>
            <person name="Peletier E."/>
            <person name="Bonde I."/>
            <person name="Nielsen T."/>
            <person name="Manichanh C."/>
            <person name="Arumugam M."/>
            <person name="Batto J."/>
            <person name="Santos M.B.Q.D."/>
            <person name="Blom N."/>
            <person name="Borruel N."/>
            <person name="Burgdorf K.S."/>
            <person name="Boumezbeur F."/>
            <person name="Casellas F."/>
            <person name="Dore J."/>
            <person name="Guarner F."/>
            <person name="Hansen T."/>
            <person name="Hildebrand F."/>
            <person name="Kaas R.S."/>
            <person name="Kennedy S."/>
            <person name="Kristiansen K."/>
            <person name="Kultima J.R."/>
            <person name="Leonard P."/>
            <person name="Levenez F."/>
            <person name="Lund O."/>
            <person name="Moumen B."/>
            <person name="Le Paslier D."/>
            <person name="Pons N."/>
            <person name="Pedersen O."/>
            <person name="Prifti E."/>
            <person name="Qin J."/>
            <person name="Raes J."/>
            <person name="Tap J."/>
            <person name="Tims S."/>
            <person name="Ussery D.W."/>
            <person name="Yamada T."/>
            <person name="MetaHit consortium"/>
            <person name="Renault P."/>
            <person name="Sicheritz-Ponten T."/>
            <person name="Bork P."/>
            <person name="Wang J."/>
            <person name="Brunak S."/>
            <person name="Ehrlich S.D."/>
        </authorList>
    </citation>
    <scope>NUCLEOTIDE SEQUENCE [LARGE SCALE GENOMIC DNA]</scope>
</reference>
<keyword evidence="1" id="KW-0472">Membrane</keyword>
<keyword evidence="1" id="KW-1133">Transmembrane helix</keyword>
<evidence type="ECO:0000313" key="2">
    <source>
        <dbReference type="EMBL" id="CDF06287.1"/>
    </source>
</evidence>
<feature type="transmembrane region" description="Helical" evidence="1">
    <location>
        <begin position="185"/>
        <end position="205"/>
    </location>
</feature>
<keyword evidence="1" id="KW-0812">Transmembrane</keyword>
<feature type="transmembrane region" description="Helical" evidence="1">
    <location>
        <begin position="251"/>
        <end position="273"/>
    </location>
</feature>
<dbReference type="EMBL" id="CBKE010000416">
    <property type="protein sequence ID" value="CDF06287.1"/>
    <property type="molecule type" value="Genomic_DNA"/>
</dbReference>
<name>R7N2J5_MEGEL</name>